<dbReference type="EMBL" id="WHPF01000012">
    <property type="protein sequence ID" value="NNV56980.1"/>
    <property type="molecule type" value="Genomic_DNA"/>
</dbReference>
<proteinExistence type="predicted"/>
<feature type="signal peptide" evidence="1">
    <location>
        <begin position="1"/>
        <end position="26"/>
    </location>
</feature>
<dbReference type="InterPro" id="IPR011871">
    <property type="entry name" value="Fib_succ_major"/>
</dbReference>
<gene>
    <name evidence="3" type="ORF">GD597_16020</name>
</gene>
<evidence type="ECO:0000256" key="1">
    <source>
        <dbReference type="SAM" id="SignalP"/>
    </source>
</evidence>
<dbReference type="RefSeq" id="WP_171608928.1">
    <property type="nucleotide sequence ID" value="NZ_WHPF01000012.1"/>
</dbReference>
<dbReference type="AlphaFoldDB" id="A0A8J8FG36"/>
<accession>A0A8J8FG36</accession>
<comment type="caution">
    <text evidence="3">The sequence shown here is derived from an EMBL/GenBank/DDBJ whole genome shotgun (WGS) entry which is preliminary data.</text>
</comment>
<name>A0A8J8FG36_9BACT</name>
<feature type="chain" id="PRO_5035166224" description="Fibrobacter succinogenes major paralogous domain-containing protein" evidence="1">
    <location>
        <begin position="27"/>
        <end position="235"/>
    </location>
</feature>
<evidence type="ECO:0000313" key="4">
    <source>
        <dbReference type="Proteomes" id="UP000598971"/>
    </source>
</evidence>
<keyword evidence="4" id="KW-1185">Reference proteome</keyword>
<feature type="domain" description="Fibrobacter succinogenes major paralogous" evidence="2">
    <location>
        <begin position="53"/>
        <end position="234"/>
    </location>
</feature>
<protein>
    <recommendedName>
        <fullName evidence="2">Fibrobacter succinogenes major paralogous domain-containing protein</fullName>
    </recommendedName>
</protein>
<organism evidence="3 4">
    <name type="scientific">Limnovirga soli</name>
    <dbReference type="NCBI Taxonomy" id="2656915"/>
    <lineage>
        <taxon>Bacteria</taxon>
        <taxon>Pseudomonadati</taxon>
        <taxon>Bacteroidota</taxon>
        <taxon>Chitinophagia</taxon>
        <taxon>Chitinophagales</taxon>
        <taxon>Chitinophagaceae</taxon>
        <taxon>Limnovirga</taxon>
    </lineage>
</organism>
<sequence>MKKISHFTIMLLVLLLMACNKNNSNANANITQSNAANNLLADINTTGEMPIAKIGNQRWMSSNLNVSRYRNGDRIPQVTNPAKWAALTTGAWCWHNNDSLAGTVYGKIYNWHAVNDPRGLAPAGWHIPTDAEWTTLINTLGGNLVAGGKMKETGLAHWSAPNTNATNSSGFTGLPGGNRYNNGQFLYFRIYGWGWSANTDSSGLPLYYRLNYNDGTVFRGAADKRDGLSVRCVKD</sequence>
<dbReference type="Proteomes" id="UP000598971">
    <property type="component" value="Unassembled WGS sequence"/>
</dbReference>
<reference evidence="3" key="1">
    <citation type="submission" date="2019-10" db="EMBL/GenBank/DDBJ databases">
        <title>Draft genome sequence of Panacibacter sp. KCS-6.</title>
        <authorList>
            <person name="Yim K.J."/>
        </authorList>
    </citation>
    <scope>NUCLEOTIDE SEQUENCE</scope>
    <source>
        <strain evidence="3">KCS-6</strain>
    </source>
</reference>
<keyword evidence="1" id="KW-0732">Signal</keyword>
<dbReference type="NCBIfam" id="TIGR02145">
    <property type="entry name" value="Fib_succ_major"/>
    <property type="match status" value="1"/>
</dbReference>
<evidence type="ECO:0000259" key="2">
    <source>
        <dbReference type="Pfam" id="PF09603"/>
    </source>
</evidence>
<dbReference type="Pfam" id="PF09603">
    <property type="entry name" value="Fib_succ_major"/>
    <property type="match status" value="1"/>
</dbReference>
<dbReference type="PROSITE" id="PS51257">
    <property type="entry name" value="PROKAR_LIPOPROTEIN"/>
    <property type="match status" value="1"/>
</dbReference>
<evidence type="ECO:0000313" key="3">
    <source>
        <dbReference type="EMBL" id="NNV56980.1"/>
    </source>
</evidence>